<evidence type="ECO:0000256" key="4">
    <source>
        <dbReference type="ARBA" id="ARBA00022975"/>
    </source>
</evidence>
<dbReference type="InterPro" id="IPR018089">
    <property type="entry name" value="OMPdecase_AS"/>
</dbReference>
<keyword evidence="5 7" id="KW-0456">Lyase</keyword>
<dbReference type="Gene3D" id="3.20.20.70">
    <property type="entry name" value="Aldolase class I"/>
    <property type="match status" value="1"/>
</dbReference>
<dbReference type="HAMAP" id="MF_01215">
    <property type="entry name" value="OMPdecase_type2"/>
    <property type="match status" value="1"/>
</dbReference>
<dbReference type="EC" id="4.1.1.23" evidence="7"/>
<evidence type="ECO:0000256" key="1">
    <source>
        <dbReference type="ARBA" id="ARBA00004861"/>
    </source>
</evidence>
<dbReference type="GO" id="GO:0004590">
    <property type="term" value="F:orotidine-5'-phosphate decarboxylase activity"/>
    <property type="evidence" value="ECO:0007669"/>
    <property type="project" value="UniProtKB-UniRule"/>
</dbReference>
<sequence>MTQSTSTFGERLVAAGAERGRLCVGIDPHAHLLRAWGLNDDVDGLRRFAHTCVEAFAETVAVVKPQVAFFERFGSAGFAVLEETLRDLREAGCLTLADAKRGDIGSTMAGYAAAWLSDDSPLSADAVTVSPYLGVGSLQPVFDLAEEKGRGVFVLAATSNPEAVAFQSIMDEEGVTLAQGVVNQCAALNAAYKVAERPGNVGVVVGATLAQPPVLDELNGPVLLPGVGAQGATAQDVKVITAAAPQLGFANVSRSVLSAGPQVADLREAVKSALAEATEEAAF</sequence>
<evidence type="ECO:0000256" key="5">
    <source>
        <dbReference type="ARBA" id="ARBA00023239"/>
    </source>
</evidence>
<dbReference type="InterPro" id="IPR011995">
    <property type="entry name" value="OMPdecase_type-2"/>
</dbReference>
<accession>A0A2A4AID8</accession>
<dbReference type="GO" id="GO:0006207">
    <property type="term" value="P:'de novo' pyrimidine nucleobase biosynthetic process"/>
    <property type="evidence" value="ECO:0007669"/>
    <property type="project" value="InterPro"/>
</dbReference>
<dbReference type="EMBL" id="NWBP01000036">
    <property type="protein sequence ID" value="PCC81838.1"/>
    <property type="molecule type" value="Genomic_DNA"/>
</dbReference>
<evidence type="ECO:0000259" key="8">
    <source>
        <dbReference type="SMART" id="SM00934"/>
    </source>
</evidence>
<comment type="catalytic activity">
    <reaction evidence="6 7">
        <text>orotidine 5'-phosphate + H(+) = UMP + CO2</text>
        <dbReference type="Rhea" id="RHEA:11596"/>
        <dbReference type="ChEBI" id="CHEBI:15378"/>
        <dbReference type="ChEBI" id="CHEBI:16526"/>
        <dbReference type="ChEBI" id="CHEBI:57538"/>
        <dbReference type="ChEBI" id="CHEBI:57865"/>
        <dbReference type="EC" id="4.1.1.23"/>
    </reaction>
</comment>
<dbReference type="PANTHER" id="PTHR43375:SF1">
    <property type="entry name" value="OROTIDINE 5'-PHOSPHATE DECARBOXYLASE"/>
    <property type="match status" value="1"/>
</dbReference>
<dbReference type="UniPathway" id="UPA00070">
    <property type="reaction ID" value="UER00120"/>
</dbReference>
<gene>
    <name evidence="7 9" type="primary">pyrF</name>
    <name evidence="9" type="ORF">COM45_11580</name>
</gene>
<comment type="similarity">
    <text evidence="2 7">Belongs to the OMP decarboxylase family. Type 2 subfamily.</text>
</comment>
<dbReference type="InterPro" id="IPR001754">
    <property type="entry name" value="OMPdeCOase_dom"/>
</dbReference>
<evidence type="ECO:0000256" key="7">
    <source>
        <dbReference type="HAMAP-Rule" id="MF_01215"/>
    </source>
</evidence>
<dbReference type="InterPro" id="IPR011060">
    <property type="entry name" value="RibuloseP-bd_barrel"/>
</dbReference>
<name>A0A2A4AID8_9CORY</name>
<reference evidence="9 10" key="1">
    <citation type="submission" date="2017-09" db="EMBL/GenBank/DDBJ databases">
        <title>Draft Genome Sequence of Corynebacterium accolens AH4003.</title>
        <authorList>
            <person name="Chen Y."/>
            <person name="Oosthuysen W.F."/>
            <person name="Kelley S."/>
            <person name="Horswill A."/>
        </authorList>
    </citation>
    <scope>NUCLEOTIDE SEQUENCE [LARGE SCALE GENOMIC DNA]</scope>
    <source>
        <strain evidence="9 10">AH4003</strain>
    </source>
</reference>
<protein>
    <recommendedName>
        <fullName evidence="7">Orotidine 5'-phosphate decarboxylase</fullName>
        <ecNumber evidence="7">4.1.1.23</ecNumber>
    </recommendedName>
    <alternativeName>
        <fullName evidence="7">OMP decarboxylase</fullName>
        <shortName evidence="7">OMPDCase</shortName>
        <shortName evidence="7">OMPdecase</shortName>
    </alternativeName>
</protein>
<dbReference type="PANTHER" id="PTHR43375">
    <property type="entry name" value="OROTIDINE 5'-PHOSPHATE DECARBOXYLASE"/>
    <property type="match status" value="1"/>
</dbReference>
<dbReference type="NCBIfam" id="TIGR02127">
    <property type="entry name" value="pyrF_sub2"/>
    <property type="match status" value="1"/>
</dbReference>
<dbReference type="Pfam" id="PF00215">
    <property type="entry name" value="OMPdecase"/>
    <property type="match status" value="1"/>
</dbReference>
<dbReference type="SMART" id="SM00934">
    <property type="entry name" value="OMPdecase"/>
    <property type="match status" value="1"/>
</dbReference>
<evidence type="ECO:0000313" key="10">
    <source>
        <dbReference type="Proteomes" id="UP000218690"/>
    </source>
</evidence>
<dbReference type="CDD" id="cd04725">
    <property type="entry name" value="OMP_decarboxylase_like"/>
    <property type="match status" value="1"/>
</dbReference>
<proteinExistence type="inferred from homology"/>
<dbReference type="AlphaFoldDB" id="A0A2A4AID8"/>
<comment type="pathway">
    <text evidence="1 7">Pyrimidine metabolism; UMP biosynthesis via de novo pathway; UMP from orotate: step 2/2.</text>
</comment>
<evidence type="ECO:0000313" key="9">
    <source>
        <dbReference type="EMBL" id="PCC81838.1"/>
    </source>
</evidence>
<evidence type="ECO:0000256" key="2">
    <source>
        <dbReference type="ARBA" id="ARBA00008847"/>
    </source>
</evidence>
<feature type="domain" description="Orotidine 5'-phosphate decarboxylase" evidence="8">
    <location>
        <begin position="21"/>
        <end position="269"/>
    </location>
</feature>
<organism evidence="9 10">
    <name type="scientific">Corynebacterium accolens</name>
    <dbReference type="NCBI Taxonomy" id="38284"/>
    <lineage>
        <taxon>Bacteria</taxon>
        <taxon>Bacillati</taxon>
        <taxon>Actinomycetota</taxon>
        <taxon>Actinomycetes</taxon>
        <taxon>Mycobacteriales</taxon>
        <taxon>Corynebacteriaceae</taxon>
        <taxon>Corynebacterium</taxon>
    </lineage>
</organism>
<feature type="active site" description="Proton donor" evidence="7">
    <location>
        <position position="100"/>
    </location>
</feature>
<dbReference type="InterPro" id="IPR013785">
    <property type="entry name" value="Aldolase_TIM"/>
</dbReference>
<comment type="caution">
    <text evidence="9">The sequence shown here is derived from an EMBL/GenBank/DDBJ whole genome shotgun (WGS) entry which is preliminary data.</text>
</comment>
<dbReference type="PROSITE" id="PS00156">
    <property type="entry name" value="OMPDECASE"/>
    <property type="match status" value="1"/>
</dbReference>
<evidence type="ECO:0000256" key="3">
    <source>
        <dbReference type="ARBA" id="ARBA00022793"/>
    </source>
</evidence>
<dbReference type="SUPFAM" id="SSF51366">
    <property type="entry name" value="Ribulose-phoshate binding barrel"/>
    <property type="match status" value="1"/>
</dbReference>
<keyword evidence="3 7" id="KW-0210">Decarboxylase</keyword>
<keyword evidence="4 7" id="KW-0665">Pyrimidine biosynthesis</keyword>
<dbReference type="Proteomes" id="UP000218690">
    <property type="component" value="Unassembled WGS sequence"/>
</dbReference>
<evidence type="ECO:0000256" key="6">
    <source>
        <dbReference type="ARBA" id="ARBA00049157"/>
    </source>
</evidence>
<dbReference type="GO" id="GO:0044205">
    <property type="term" value="P:'de novo' UMP biosynthetic process"/>
    <property type="evidence" value="ECO:0007669"/>
    <property type="project" value="UniProtKB-UniRule"/>
</dbReference>